<dbReference type="InterPro" id="IPR045592">
    <property type="entry name" value="DUF6461"/>
</dbReference>
<dbReference type="EMBL" id="JAKWJU010000002">
    <property type="protein sequence ID" value="MCH6159868.1"/>
    <property type="molecule type" value="Genomic_DNA"/>
</dbReference>
<sequence>MMSDSLERFRWLDVAEGRCPLGEIFSVSFFHGLAPEEVLRRFGSDAASGSAGTKAPTSLGRLCERAGESGGFVGVLAAGEWSAAVELCGWEATLPDVAERLSAGCELVAVTRHDYAEHCFVYAVDGRIVTCFDSHVPGHRQGSDPDALNSLMRQTGTDPDGEEMCLDEPVAASFALAAGITGVTFTEDMLERPLLVGAVRAPMG</sequence>
<evidence type="ECO:0000313" key="2">
    <source>
        <dbReference type="Proteomes" id="UP001166784"/>
    </source>
</evidence>
<dbReference type="Proteomes" id="UP001166784">
    <property type="component" value="Unassembled WGS sequence"/>
</dbReference>
<organism evidence="1 2">
    <name type="scientific">Streptomyces marispadix</name>
    <dbReference type="NCBI Taxonomy" id="2922868"/>
    <lineage>
        <taxon>Bacteria</taxon>
        <taxon>Bacillati</taxon>
        <taxon>Actinomycetota</taxon>
        <taxon>Actinomycetes</taxon>
        <taxon>Kitasatosporales</taxon>
        <taxon>Streptomycetaceae</taxon>
        <taxon>Streptomyces</taxon>
    </lineage>
</organism>
<proteinExistence type="predicted"/>
<gene>
    <name evidence="1" type="ORF">MMA15_05375</name>
</gene>
<comment type="caution">
    <text evidence="1">The sequence shown here is derived from an EMBL/GenBank/DDBJ whole genome shotgun (WGS) entry which is preliminary data.</text>
</comment>
<evidence type="ECO:0000313" key="1">
    <source>
        <dbReference type="EMBL" id="MCH6159868.1"/>
    </source>
</evidence>
<reference evidence="1" key="2">
    <citation type="journal article" date="2023" name="Int. J. Syst. Evol. Microbiol.">
        <title>Streptomyces marispadix sp. nov., isolated from marine beach sediment of the Northern Coast of Portugal.</title>
        <authorList>
            <person name="dos Santos J.D.N."/>
            <person name="Vitorino I.R."/>
            <person name="Kallscheuer N."/>
            <person name="Srivastava A."/>
            <person name="Krautwurst S."/>
            <person name="Marz M."/>
            <person name="Jogler C."/>
            <person name="Lobo Da Cunha A."/>
            <person name="Catita J."/>
            <person name="Goncalves H."/>
            <person name="Gonzalez I."/>
            <person name="Reyes F."/>
            <person name="Lage O.M."/>
        </authorList>
    </citation>
    <scope>NUCLEOTIDE SEQUENCE</scope>
    <source>
        <strain evidence="1">M600PL45_2</strain>
    </source>
</reference>
<name>A0ABS9SUK4_9ACTN</name>
<dbReference type="Pfam" id="PF20062">
    <property type="entry name" value="DUF6461"/>
    <property type="match status" value="1"/>
</dbReference>
<accession>A0ABS9SUK4</accession>
<keyword evidence="2" id="KW-1185">Reference proteome</keyword>
<protein>
    <submittedName>
        <fullName evidence="1">DUF6461 domain-containing protein</fullName>
    </submittedName>
</protein>
<reference evidence="1" key="1">
    <citation type="submission" date="2022-03" db="EMBL/GenBank/DDBJ databases">
        <authorList>
            <person name="Santos J.D.N."/>
            <person name="Kallscheuer N."/>
            <person name="Jogler C."/>
            <person name="Lage O.M."/>
        </authorList>
    </citation>
    <scope>NUCLEOTIDE SEQUENCE</scope>
    <source>
        <strain evidence="1">M600PL45_2</strain>
    </source>
</reference>